<evidence type="ECO:0000256" key="4">
    <source>
        <dbReference type="PROSITE-ProRule" id="PRU00176"/>
    </source>
</evidence>
<keyword evidence="3" id="KW-0508">mRNA splicing</keyword>
<dbReference type="SUPFAM" id="SSF54928">
    <property type="entry name" value="RNA-binding domain, RBD"/>
    <property type="match status" value="1"/>
</dbReference>
<gene>
    <name evidence="6" type="ORF">LVIROSA_LOCUS12734</name>
</gene>
<keyword evidence="7" id="KW-1185">Reference proteome</keyword>
<dbReference type="GO" id="GO:0003723">
    <property type="term" value="F:RNA binding"/>
    <property type="evidence" value="ECO:0007669"/>
    <property type="project" value="UniProtKB-UniRule"/>
</dbReference>
<sequence>MVIGGNGLLRREYPIVTTMFVTNLPDGTRKETVKKIFSRYGSISDIYMATKKDSNKKNFAFVRFKGVQDKMQLEASLQGLKCMGSVLEINVAKFERKAVSASPGWLRTSKVTRKNCTIMLWARSGMADLLLRYYLGVTVDLPLLHPRS</sequence>
<dbReference type="InterPro" id="IPR035979">
    <property type="entry name" value="RBD_domain_sf"/>
</dbReference>
<dbReference type="Gene3D" id="3.30.70.330">
    <property type="match status" value="1"/>
</dbReference>
<evidence type="ECO:0000256" key="3">
    <source>
        <dbReference type="ARBA" id="ARBA00023187"/>
    </source>
</evidence>
<dbReference type="GO" id="GO:0005681">
    <property type="term" value="C:spliceosomal complex"/>
    <property type="evidence" value="ECO:0007669"/>
    <property type="project" value="UniProtKB-KW"/>
</dbReference>
<dbReference type="EMBL" id="CAKMRJ010002223">
    <property type="protein sequence ID" value="CAH1425604.1"/>
    <property type="molecule type" value="Genomic_DNA"/>
</dbReference>
<dbReference type="AlphaFoldDB" id="A0AAU9MCP0"/>
<keyword evidence="2" id="KW-0747">Spliceosome</keyword>
<organism evidence="6 7">
    <name type="scientific">Lactuca virosa</name>
    <dbReference type="NCBI Taxonomy" id="75947"/>
    <lineage>
        <taxon>Eukaryota</taxon>
        <taxon>Viridiplantae</taxon>
        <taxon>Streptophyta</taxon>
        <taxon>Embryophyta</taxon>
        <taxon>Tracheophyta</taxon>
        <taxon>Spermatophyta</taxon>
        <taxon>Magnoliopsida</taxon>
        <taxon>eudicotyledons</taxon>
        <taxon>Gunneridae</taxon>
        <taxon>Pentapetalae</taxon>
        <taxon>asterids</taxon>
        <taxon>campanulids</taxon>
        <taxon>Asterales</taxon>
        <taxon>Asteraceae</taxon>
        <taxon>Cichorioideae</taxon>
        <taxon>Cichorieae</taxon>
        <taxon>Lactucinae</taxon>
        <taxon>Lactuca</taxon>
    </lineage>
</organism>
<evidence type="ECO:0000313" key="7">
    <source>
        <dbReference type="Proteomes" id="UP001157418"/>
    </source>
</evidence>
<evidence type="ECO:0000259" key="5">
    <source>
        <dbReference type="PROSITE" id="PS50102"/>
    </source>
</evidence>
<evidence type="ECO:0000256" key="2">
    <source>
        <dbReference type="ARBA" id="ARBA00022728"/>
    </source>
</evidence>
<keyword evidence="4" id="KW-0694">RNA-binding</keyword>
<dbReference type="InterPro" id="IPR000504">
    <property type="entry name" value="RRM_dom"/>
</dbReference>
<accession>A0AAU9MCP0</accession>
<dbReference type="Proteomes" id="UP001157418">
    <property type="component" value="Unassembled WGS sequence"/>
</dbReference>
<dbReference type="Pfam" id="PF00076">
    <property type="entry name" value="RRM_1"/>
    <property type="match status" value="1"/>
</dbReference>
<dbReference type="InterPro" id="IPR012677">
    <property type="entry name" value="Nucleotide-bd_a/b_plait_sf"/>
</dbReference>
<evidence type="ECO:0000313" key="6">
    <source>
        <dbReference type="EMBL" id="CAH1425604.1"/>
    </source>
</evidence>
<feature type="domain" description="RRM" evidence="5">
    <location>
        <begin position="17"/>
        <end position="94"/>
    </location>
</feature>
<dbReference type="PANTHER" id="PTHR23147">
    <property type="entry name" value="SERINE/ARGININE RICH SPLICING FACTOR"/>
    <property type="match status" value="1"/>
</dbReference>
<dbReference type="PROSITE" id="PS50102">
    <property type="entry name" value="RRM"/>
    <property type="match status" value="1"/>
</dbReference>
<proteinExistence type="predicted"/>
<dbReference type="CDD" id="cd00590">
    <property type="entry name" value="RRM_SF"/>
    <property type="match status" value="1"/>
</dbReference>
<dbReference type="GO" id="GO:0006397">
    <property type="term" value="P:mRNA processing"/>
    <property type="evidence" value="ECO:0007669"/>
    <property type="project" value="UniProtKB-KW"/>
</dbReference>
<dbReference type="GO" id="GO:0008380">
    <property type="term" value="P:RNA splicing"/>
    <property type="evidence" value="ECO:0007669"/>
    <property type="project" value="UniProtKB-KW"/>
</dbReference>
<keyword evidence="1" id="KW-0507">mRNA processing</keyword>
<dbReference type="InterPro" id="IPR050907">
    <property type="entry name" value="SRSF"/>
</dbReference>
<comment type="caution">
    <text evidence="6">The sequence shown here is derived from an EMBL/GenBank/DDBJ whole genome shotgun (WGS) entry which is preliminary data.</text>
</comment>
<name>A0AAU9MCP0_9ASTR</name>
<evidence type="ECO:0000256" key="1">
    <source>
        <dbReference type="ARBA" id="ARBA00022664"/>
    </source>
</evidence>
<protein>
    <recommendedName>
        <fullName evidence="5">RRM domain-containing protein</fullName>
    </recommendedName>
</protein>
<reference evidence="6 7" key="1">
    <citation type="submission" date="2022-01" db="EMBL/GenBank/DDBJ databases">
        <authorList>
            <person name="Xiong W."/>
            <person name="Schranz E."/>
        </authorList>
    </citation>
    <scope>NUCLEOTIDE SEQUENCE [LARGE SCALE GENOMIC DNA]</scope>
</reference>
<dbReference type="SMART" id="SM00360">
    <property type="entry name" value="RRM"/>
    <property type="match status" value="1"/>
</dbReference>